<keyword evidence="8" id="KW-0472">Membrane</keyword>
<keyword evidence="11" id="KW-1185">Reference proteome</keyword>
<evidence type="ECO:0000313" key="11">
    <source>
        <dbReference type="Proteomes" id="UP000746918"/>
    </source>
</evidence>
<evidence type="ECO:0000256" key="1">
    <source>
        <dbReference type="ARBA" id="ARBA00004167"/>
    </source>
</evidence>
<comment type="subcellular location">
    <subcellularLocation>
        <location evidence="1">Membrane</location>
        <topology evidence="1">Single-pass membrane protein</topology>
    </subcellularLocation>
</comment>
<gene>
    <name evidence="10" type="primary">tatB</name>
    <name evidence="10" type="ORF">K3248_06275</name>
</gene>
<dbReference type="RefSeq" id="WP_220717538.1">
    <property type="nucleotide sequence ID" value="NZ_JAIFRO010000006.1"/>
</dbReference>
<evidence type="ECO:0000313" key="10">
    <source>
        <dbReference type="EMBL" id="MBX4336196.1"/>
    </source>
</evidence>
<dbReference type="InterPro" id="IPR018448">
    <property type="entry name" value="TatB"/>
</dbReference>
<keyword evidence="5" id="KW-0653">Protein transport</keyword>
<proteinExistence type="predicted"/>
<dbReference type="EMBL" id="JAIFRO010000006">
    <property type="protein sequence ID" value="MBX4336196.1"/>
    <property type="molecule type" value="Genomic_DNA"/>
</dbReference>
<name>A0ABS7I5P8_9HYPH</name>
<evidence type="ECO:0000256" key="4">
    <source>
        <dbReference type="ARBA" id="ARBA00022692"/>
    </source>
</evidence>
<evidence type="ECO:0000256" key="2">
    <source>
        <dbReference type="ARBA" id="ARBA00022448"/>
    </source>
</evidence>
<dbReference type="NCBIfam" id="TIGR01410">
    <property type="entry name" value="tatB"/>
    <property type="match status" value="1"/>
</dbReference>
<accession>A0ABS7I5P8</accession>
<keyword evidence="3" id="KW-1003">Cell membrane</keyword>
<evidence type="ECO:0000256" key="6">
    <source>
        <dbReference type="ARBA" id="ARBA00022989"/>
    </source>
</evidence>
<keyword evidence="7" id="KW-0811">Translocation</keyword>
<reference evidence="10 11" key="1">
    <citation type="submission" date="2021-08" db="EMBL/GenBank/DDBJ databases">
        <title>Bartonella raoulti 094 sp. nov.</title>
        <authorList>
            <person name="Zgheib R."/>
            <person name="Hammoud A."/>
        </authorList>
    </citation>
    <scope>NUCLEOTIDE SEQUENCE [LARGE SCALE GENOMIC DNA]</scope>
    <source>
        <strain evidence="10 11">094</strain>
    </source>
</reference>
<dbReference type="Proteomes" id="UP000746918">
    <property type="component" value="Unassembled WGS sequence"/>
</dbReference>
<dbReference type="InterPro" id="IPR003369">
    <property type="entry name" value="TatA/B/E"/>
</dbReference>
<evidence type="ECO:0000256" key="3">
    <source>
        <dbReference type="ARBA" id="ARBA00022475"/>
    </source>
</evidence>
<evidence type="ECO:0000256" key="9">
    <source>
        <dbReference type="SAM" id="MobiDB-lite"/>
    </source>
</evidence>
<protein>
    <submittedName>
        <fullName evidence="10">Sec-independent protein translocase protein TatB</fullName>
    </submittedName>
</protein>
<sequence length="113" mass="13099">MLGIDGPEFIVILIIFIVVVGPKDLPKILKAIAKTIVYVRSTTKELRQQFDEAIREAEFNDLYEPLSDIYDHNLRQELRKITKPPHEVLGDKSDPLDKNTKYHKLEKDKKEAL</sequence>
<comment type="caution">
    <text evidence="10">The sequence shown here is derived from an EMBL/GenBank/DDBJ whole genome shotgun (WGS) entry which is preliminary data.</text>
</comment>
<dbReference type="Pfam" id="PF02416">
    <property type="entry name" value="TatA_B_E"/>
    <property type="match status" value="1"/>
</dbReference>
<feature type="region of interest" description="Disordered" evidence="9">
    <location>
        <begin position="85"/>
        <end position="113"/>
    </location>
</feature>
<keyword evidence="4" id="KW-0812">Transmembrane</keyword>
<evidence type="ECO:0000256" key="5">
    <source>
        <dbReference type="ARBA" id="ARBA00022927"/>
    </source>
</evidence>
<keyword evidence="2" id="KW-0813">Transport</keyword>
<evidence type="ECO:0000256" key="7">
    <source>
        <dbReference type="ARBA" id="ARBA00023010"/>
    </source>
</evidence>
<organism evidence="10 11">
    <name type="scientific">Bartonella raoultii</name>
    <dbReference type="NCBI Taxonomy" id="1457020"/>
    <lineage>
        <taxon>Bacteria</taxon>
        <taxon>Pseudomonadati</taxon>
        <taxon>Pseudomonadota</taxon>
        <taxon>Alphaproteobacteria</taxon>
        <taxon>Hyphomicrobiales</taxon>
        <taxon>Bartonellaceae</taxon>
        <taxon>Bartonella</taxon>
    </lineage>
</organism>
<dbReference type="Gene3D" id="1.20.5.3310">
    <property type="match status" value="1"/>
</dbReference>
<evidence type="ECO:0000256" key="8">
    <source>
        <dbReference type="ARBA" id="ARBA00023136"/>
    </source>
</evidence>
<dbReference type="PRINTS" id="PR01506">
    <property type="entry name" value="TATBPROTEIN"/>
</dbReference>
<keyword evidence="6" id="KW-1133">Transmembrane helix</keyword>